<accession>A0A0E0BUE3</accession>
<dbReference type="EnsemblPlants" id="OGLUM12G18220.1">
    <property type="protein sequence ID" value="OGLUM12G18220.1"/>
    <property type="gene ID" value="OGLUM12G18220"/>
</dbReference>
<evidence type="ECO:0000313" key="1">
    <source>
        <dbReference type="EnsemblPlants" id="OGLUM12G18220.1"/>
    </source>
</evidence>
<reference evidence="1" key="2">
    <citation type="submission" date="2018-05" db="EMBL/GenBank/DDBJ databases">
        <title>OgluRS3 (Oryza glumaepatula Reference Sequence Version 3).</title>
        <authorList>
            <person name="Zhang J."/>
            <person name="Kudrna D."/>
            <person name="Lee S."/>
            <person name="Talag J."/>
            <person name="Welchert J."/>
            <person name="Wing R.A."/>
        </authorList>
    </citation>
    <scope>NUCLEOTIDE SEQUENCE [LARGE SCALE GENOMIC DNA]</scope>
</reference>
<proteinExistence type="predicted"/>
<protein>
    <submittedName>
        <fullName evidence="1">Uncharacterized protein</fullName>
    </submittedName>
</protein>
<reference evidence="1" key="1">
    <citation type="submission" date="2015-04" db="UniProtKB">
        <authorList>
            <consortium name="EnsemblPlants"/>
        </authorList>
    </citation>
    <scope>IDENTIFICATION</scope>
</reference>
<evidence type="ECO:0000313" key="2">
    <source>
        <dbReference type="Proteomes" id="UP000026961"/>
    </source>
</evidence>
<keyword evidence="2" id="KW-1185">Reference proteome</keyword>
<organism evidence="1">
    <name type="scientific">Oryza glumipatula</name>
    <dbReference type="NCBI Taxonomy" id="40148"/>
    <lineage>
        <taxon>Eukaryota</taxon>
        <taxon>Viridiplantae</taxon>
        <taxon>Streptophyta</taxon>
        <taxon>Embryophyta</taxon>
        <taxon>Tracheophyta</taxon>
        <taxon>Spermatophyta</taxon>
        <taxon>Magnoliopsida</taxon>
        <taxon>Liliopsida</taxon>
        <taxon>Poales</taxon>
        <taxon>Poaceae</taxon>
        <taxon>BOP clade</taxon>
        <taxon>Oryzoideae</taxon>
        <taxon>Oryzeae</taxon>
        <taxon>Oryzinae</taxon>
        <taxon>Oryza</taxon>
    </lineage>
</organism>
<name>A0A0E0BUE3_9ORYZ</name>
<dbReference type="AlphaFoldDB" id="A0A0E0BUE3"/>
<dbReference type="HOGENOM" id="CLU_2030349_0_0_1"/>
<sequence length="122" mass="13497">MQQVKGSVSKWNNQEIGVLDVKLTQLIEVDNAAQEHKSARKIQRPALKHMAFYVKKPKSHHCHKMDVLQMQLLSHDASEAAFEPASEVAFQVASEVAFQVASEAAFQPASETAAEHSTCLNL</sequence>
<dbReference type="Proteomes" id="UP000026961">
    <property type="component" value="Chromosome 12"/>
</dbReference>
<dbReference type="Gramene" id="OGLUM12G18220.1">
    <property type="protein sequence ID" value="OGLUM12G18220.1"/>
    <property type="gene ID" value="OGLUM12G18220"/>
</dbReference>